<name>A0ABU6KKM1_9BACI</name>
<feature type="signal peptide" evidence="1">
    <location>
        <begin position="1"/>
        <end position="27"/>
    </location>
</feature>
<keyword evidence="3" id="KW-1185">Reference proteome</keyword>
<gene>
    <name evidence="2" type="ORF">QGM71_15815</name>
</gene>
<feature type="chain" id="PRO_5047456137" evidence="1">
    <location>
        <begin position="28"/>
        <end position="194"/>
    </location>
</feature>
<dbReference type="RefSeq" id="WP_327608510.1">
    <property type="nucleotide sequence ID" value="NZ_JARZFX010000009.1"/>
</dbReference>
<evidence type="ECO:0000313" key="3">
    <source>
        <dbReference type="Proteomes" id="UP001335737"/>
    </source>
</evidence>
<organism evidence="2 3">
    <name type="scientific">Virgibacillus tibetensis</name>
    <dbReference type="NCBI Taxonomy" id="3042313"/>
    <lineage>
        <taxon>Bacteria</taxon>
        <taxon>Bacillati</taxon>
        <taxon>Bacillota</taxon>
        <taxon>Bacilli</taxon>
        <taxon>Bacillales</taxon>
        <taxon>Bacillaceae</taxon>
        <taxon>Virgibacillus</taxon>
    </lineage>
</organism>
<comment type="caution">
    <text evidence="2">The sequence shown here is derived from an EMBL/GenBank/DDBJ whole genome shotgun (WGS) entry which is preliminary data.</text>
</comment>
<sequence>MKTFIGGKLITLLALAALVGCGNTNEAVDDRNRMMNELDPTGGTEQQQMDNELNDRLGYVRYTKEENDLDADRNREVTIDRTEMANMITRIILDSDGFDEVATLVTDEEVLIAYLKNDEFEQVEAADIAKKTAMSVLPRYFDIYVSDNEVLIDDIHSLHNSTTTNQNYDNTINRIIDEMKQSPQGYNNKQNDME</sequence>
<dbReference type="Proteomes" id="UP001335737">
    <property type="component" value="Unassembled WGS sequence"/>
</dbReference>
<evidence type="ECO:0000256" key="1">
    <source>
        <dbReference type="SAM" id="SignalP"/>
    </source>
</evidence>
<evidence type="ECO:0000313" key="2">
    <source>
        <dbReference type="EMBL" id="MEC5424954.1"/>
    </source>
</evidence>
<dbReference type="InterPro" id="IPR019076">
    <property type="entry name" value="Spore_lipoprot_YhcN/YlaJ-like"/>
</dbReference>
<keyword evidence="1" id="KW-0732">Signal</keyword>
<accession>A0ABU6KKM1</accession>
<proteinExistence type="predicted"/>
<dbReference type="PROSITE" id="PS51257">
    <property type="entry name" value="PROKAR_LIPOPROTEIN"/>
    <property type="match status" value="1"/>
</dbReference>
<protein>
    <submittedName>
        <fullName evidence="2">YhcN/YlaJ family sporulation lipoprotein</fullName>
    </submittedName>
</protein>
<reference evidence="2 3" key="1">
    <citation type="journal article" date="2024" name="Int. J. Syst. Evol. Microbiol.">
        <title>Virgibacillus tibetensis sp. nov., isolated from salt lake on the Tibetan Plateau of China.</title>
        <authorList>
            <person name="Phurbu D."/>
            <person name="Liu Z.-X."/>
            <person name="Wang R."/>
            <person name="Zheng Y.-Y."/>
            <person name="Liu H.-C."/>
            <person name="Zhou Y.-G."/>
            <person name="Yu Y.-J."/>
            <person name="Li A.-H."/>
        </authorList>
    </citation>
    <scope>NUCLEOTIDE SEQUENCE [LARGE SCALE GENOMIC DNA]</scope>
    <source>
        <strain evidence="2 3">C22-A2</strain>
    </source>
</reference>
<dbReference type="Pfam" id="PF09580">
    <property type="entry name" value="Spore_YhcN_YlaJ"/>
    <property type="match status" value="1"/>
</dbReference>
<dbReference type="EMBL" id="JARZFX010000009">
    <property type="protein sequence ID" value="MEC5424954.1"/>
    <property type="molecule type" value="Genomic_DNA"/>
</dbReference>
<keyword evidence="2" id="KW-0449">Lipoprotein</keyword>